<dbReference type="InterPro" id="IPR002559">
    <property type="entry name" value="Transposase_11"/>
</dbReference>
<organism evidence="2 3">
    <name type="scientific">Xanthomonas bromi</name>
    <dbReference type="NCBI Taxonomy" id="56449"/>
    <lineage>
        <taxon>Bacteria</taxon>
        <taxon>Pseudomonadati</taxon>
        <taxon>Pseudomonadota</taxon>
        <taxon>Gammaproteobacteria</taxon>
        <taxon>Lysobacterales</taxon>
        <taxon>Lysobacteraceae</taxon>
        <taxon>Xanthomonas</taxon>
    </lineage>
</organism>
<evidence type="ECO:0000313" key="2">
    <source>
        <dbReference type="EMBL" id="SBV53108.1"/>
    </source>
</evidence>
<dbReference type="EMBL" id="FLTX01000076">
    <property type="protein sequence ID" value="SBV53108.1"/>
    <property type="molecule type" value="Genomic_DNA"/>
</dbReference>
<dbReference type="GO" id="GO:0003677">
    <property type="term" value="F:DNA binding"/>
    <property type="evidence" value="ECO:0007669"/>
    <property type="project" value="InterPro"/>
</dbReference>
<gene>
    <name evidence="2" type="ORF">XBLMG947_3912</name>
</gene>
<dbReference type="Pfam" id="PF01609">
    <property type="entry name" value="DDE_Tnp_1"/>
    <property type="match status" value="1"/>
</dbReference>
<dbReference type="AlphaFoldDB" id="A0A1C3NRZ3"/>
<dbReference type="GO" id="GO:0006313">
    <property type="term" value="P:DNA transposition"/>
    <property type="evidence" value="ECO:0007669"/>
    <property type="project" value="InterPro"/>
</dbReference>
<dbReference type="PANTHER" id="PTHR30007:SF0">
    <property type="entry name" value="TRANSPOSASE"/>
    <property type="match status" value="1"/>
</dbReference>
<dbReference type="STRING" id="56449.XBLMG947_3912"/>
<name>A0A1C3NRZ3_9XANT</name>
<evidence type="ECO:0000313" key="3">
    <source>
        <dbReference type="Proteomes" id="UP000092503"/>
    </source>
</evidence>
<evidence type="ECO:0000259" key="1">
    <source>
        <dbReference type="Pfam" id="PF01609"/>
    </source>
</evidence>
<protein>
    <submittedName>
        <fullName evidence="2">Transposase</fullName>
    </submittedName>
</protein>
<accession>A0A1C3NRZ3</accession>
<feature type="domain" description="Transposase IS4-like" evidence="1">
    <location>
        <begin position="18"/>
        <end position="112"/>
    </location>
</feature>
<sequence>MINDRRSVLRIAQGKQGQASAVILDGRTLQFTCESGPRAGCDGDKRKQGSKVHMAVDTLGHLLAVQITPATEQKRAQVRSLAQEVQHVTGETVKVAFVDQGYTQARTRPKRRRKKASNCTW</sequence>
<dbReference type="Proteomes" id="UP000092503">
    <property type="component" value="Unassembled WGS sequence"/>
</dbReference>
<reference evidence="2 3" key="1">
    <citation type="submission" date="2016-06" db="EMBL/GenBank/DDBJ databases">
        <authorList>
            <person name="Kjaerup R.B."/>
            <person name="Dalgaard T.S."/>
            <person name="Juul-Madsen H.R."/>
        </authorList>
    </citation>
    <scope>NUCLEOTIDE SEQUENCE [LARGE SCALE GENOMIC DNA]</scope>
    <source>
        <strain evidence="2">LMG947</strain>
    </source>
</reference>
<dbReference type="PANTHER" id="PTHR30007">
    <property type="entry name" value="PHP DOMAIN PROTEIN"/>
    <property type="match status" value="1"/>
</dbReference>
<dbReference type="GO" id="GO:0004803">
    <property type="term" value="F:transposase activity"/>
    <property type="evidence" value="ECO:0007669"/>
    <property type="project" value="InterPro"/>
</dbReference>
<proteinExistence type="predicted"/>